<keyword evidence="4" id="KW-0238">DNA-binding</keyword>
<dbReference type="RefSeq" id="WP_175229062.1">
    <property type="nucleotide sequence ID" value="NZ_CADIKH010000025.1"/>
</dbReference>
<dbReference type="EMBL" id="CADIKH010000025">
    <property type="protein sequence ID" value="CAB3764787.1"/>
    <property type="molecule type" value="Genomic_DNA"/>
</dbReference>
<keyword evidence="3" id="KW-0805">Transcription regulation</keyword>
<dbReference type="GO" id="GO:0006355">
    <property type="term" value="P:regulation of DNA-templated transcription"/>
    <property type="evidence" value="ECO:0007669"/>
    <property type="project" value="InterPro"/>
</dbReference>
<dbReference type="PANTHER" id="PTHR44688">
    <property type="entry name" value="DNA-BINDING TRANSCRIPTIONAL ACTIVATOR DEVR_DOSR"/>
    <property type="match status" value="1"/>
</dbReference>
<proteinExistence type="predicted"/>
<evidence type="ECO:0000313" key="11">
    <source>
        <dbReference type="Proteomes" id="UP000494363"/>
    </source>
</evidence>
<dbReference type="PROSITE" id="PS50043">
    <property type="entry name" value="HTH_LUXR_2"/>
    <property type="match status" value="1"/>
</dbReference>
<reference evidence="10 11" key="1">
    <citation type="submission" date="2020-04" db="EMBL/GenBank/DDBJ databases">
        <authorList>
            <person name="De Canck E."/>
        </authorList>
    </citation>
    <scope>NUCLEOTIDE SEQUENCE [LARGE SCALE GENOMIC DNA]</scope>
    <source>
        <strain evidence="10 11">LMG 29542</strain>
    </source>
</reference>
<evidence type="ECO:0000256" key="6">
    <source>
        <dbReference type="PROSITE-ProRule" id="PRU00169"/>
    </source>
</evidence>
<dbReference type="PROSITE" id="PS50110">
    <property type="entry name" value="RESPONSE_REGULATORY"/>
    <property type="match status" value="1"/>
</dbReference>
<name>A0A6J5EGB6_9BURK</name>
<dbReference type="Gene3D" id="1.10.10.10">
    <property type="entry name" value="Winged helix-like DNA-binding domain superfamily/Winged helix DNA-binding domain"/>
    <property type="match status" value="1"/>
</dbReference>
<dbReference type="Proteomes" id="UP000494363">
    <property type="component" value="Unassembled WGS sequence"/>
</dbReference>
<evidence type="ECO:0000256" key="2">
    <source>
        <dbReference type="ARBA" id="ARBA00023012"/>
    </source>
</evidence>
<dbReference type="InterPro" id="IPR011006">
    <property type="entry name" value="CheY-like_superfamily"/>
</dbReference>
<dbReference type="FunFam" id="3.40.50.2300:FF:000018">
    <property type="entry name" value="DNA-binding transcriptional regulator NtrC"/>
    <property type="match status" value="1"/>
</dbReference>
<dbReference type="SUPFAM" id="SSF52172">
    <property type="entry name" value="CheY-like"/>
    <property type="match status" value="1"/>
</dbReference>
<feature type="domain" description="Response regulatory" evidence="9">
    <location>
        <begin position="28"/>
        <end position="142"/>
    </location>
</feature>
<dbReference type="PANTHER" id="PTHR44688:SF16">
    <property type="entry name" value="DNA-BINDING TRANSCRIPTIONAL ACTIVATOR DEVR_DOSR"/>
    <property type="match status" value="1"/>
</dbReference>
<feature type="domain" description="HTH luxR-type" evidence="8">
    <location>
        <begin position="158"/>
        <end position="223"/>
    </location>
</feature>
<evidence type="ECO:0000259" key="9">
    <source>
        <dbReference type="PROSITE" id="PS50110"/>
    </source>
</evidence>
<gene>
    <name evidence="10" type="primary">tmoT_10</name>
    <name evidence="10" type="ORF">LMG29542_04955</name>
</gene>
<protein>
    <submittedName>
        <fullName evidence="10">Response regulator protein TmoT</fullName>
    </submittedName>
</protein>
<evidence type="ECO:0000256" key="4">
    <source>
        <dbReference type="ARBA" id="ARBA00023125"/>
    </source>
</evidence>
<dbReference type="PRINTS" id="PR00038">
    <property type="entry name" value="HTHLUXR"/>
</dbReference>
<keyword evidence="5" id="KW-0804">Transcription</keyword>
<evidence type="ECO:0000313" key="10">
    <source>
        <dbReference type="EMBL" id="CAB3764787.1"/>
    </source>
</evidence>
<dbReference type="SMART" id="SM00448">
    <property type="entry name" value="REC"/>
    <property type="match status" value="1"/>
</dbReference>
<dbReference type="InterPro" id="IPR036388">
    <property type="entry name" value="WH-like_DNA-bd_sf"/>
</dbReference>
<dbReference type="Gene3D" id="3.40.50.2300">
    <property type="match status" value="1"/>
</dbReference>
<dbReference type="InterPro" id="IPR001789">
    <property type="entry name" value="Sig_transdc_resp-reg_receiver"/>
</dbReference>
<sequence>MAQLPHATAKAGAPRDGSGTPAVEHDPVVFVVDDDDAFRGALTNLLRSVGMRVEAFASAQSLLTATWPDAPACIVLDVRLKADSGLTVQNDLARAGVELPIIFITGFGDIPMTVQAMKAGAVDFLTKPFRDQDLLDAVTRAVSNDRVRRASQRSLTELKLRFQSLSAREQQVMTLVAKGLLNKQIAAELGLSEITVKVHRGQAMRKMGARTLADLLHQAVLLKIREEHA</sequence>
<dbReference type="SMART" id="SM00421">
    <property type="entry name" value="HTH_LUXR"/>
    <property type="match status" value="1"/>
</dbReference>
<evidence type="ECO:0000256" key="3">
    <source>
        <dbReference type="ARBA" id="ARBA00023015"/>
    </source>
</evidence>
<feature type="modified residue" description="4-aspartylphosphate" evidence="6">
    <location>
        <position position="77"/>
    </location>
</feature>
<keyword evidence="11" id="KW-1185">Reference proteome</keyword>
<dbReference type="GO" id="GO:0003677">
    <property type="term" value="F:DNA binding"/>
    <property type="evidence" value="ECO:0007669"/>
    <property type="project" value="UniProtKB-KW"/>
</dbReference>
<dbReference type="CDD" id="cd06170">
    <property type="entry name" value="LuxR_C_like"/>
    <property type="match status" value="1"/>
</dbReference>
<dbReference type="InterPro" id="IPR000792">
    <property type="entry name" value="Tscrpt_reg_LuxR_C"/>
</dbReference>
<dbReference type="Pfam" id="PF00072">
    <property type="entry name" value="Response_reg"/>
    <property type="match status" value="1"/>
</dbReference>
<dbReference type="GO" id="GO:0000160">
    <property type="term" value="P:phosphorelay signal transduction system"/>
    <property type="evidence" value="ECO:0007669"/>
    <property type="project" value="UniProtKB-KW"/>
</dbReference>
<keyword evidence="2" id="KW-0902">Two-component regulatory system</keyword>
<evidence type="ECO:0000256" key="7">
    <source>
        <dbReference type="SAM" id="MobiDB-lite"/>
    </source>
</evidence>
<evidence type="ECO:0000256" key="5">
    <source>
        <dbReference type="ARBA" id="ARBA00023163"/>
    </source>
</evidence>
<dbReference type="AlphaFoldDB" id="A0A6J5EGB6"/>
<keyword evidence="1 6" id="KW-0597">Phosphoprotein</keyword>
<feature type="region of interest" description="Disordered" evidence="7">
    <location>
        <begin position="1"/>
        <end position="22"/>
    </location>
</feature>
<evidence type="ECO:0000259" key="8">
    <source>
        <dbReference type="PROSITE" id="PS50043"/>
    </source>
</evidence>
<organism evidence="10 11">
    <name type="scientific">Paraburkholderia humisilvae</name>
    <dbReference type="NCBI Taxonomy" id="627669"/>
    <lineage>
        <taxon>Bacteria</taxon>
        <taxon>Pseudomonadati</taxon>
        <taxon>Pseudomonadota</taxon>
        <taxon>Betaproteobacteria</taxon>
        <taxon>Burkholderiales</taxon>
        <taxon>Burkholderiaceae</taxon>
        <taxon>Paraburkholderia</taxon>
    </lineage>
</organism>
<accession>A0A6J5EGB6</accession>
<evidence type="ECO:0000256" key="1">
    <source>
        <dbReference type="ARBA" id="ARBA00022553"/>
    </source>
</evidence>
<dbReference type="Pfam" id="PF00196">
    <property type="entry name" value="GerE"/>
    <property type="match status" value="1"/>
</dbReference>